<evidence type="ECO:0000256" key="1">
    <source>
        <dbReference type="ARBA" id="ARBA00022737"/>
    </source>
</evidence>
<dbReference type="PANTHER" id="PTHR24198:SF165">
    <property type="entry name" value="ANKYRIN REPEAT-CONTAINING PROTEIN-RELATED"/>
    <property type="match status" value="1"/>
</dbReference>
<gene>
    <name evidence="4" type="ORF">SNE40_016260</name>
</gene>
<dbReference type="EMBL" id="JAZGQO010000011">
    <property type="protein sequence ID" value="KAK6172646.1"/>
    <property type="molecule type" value="Genomic_DNA"/>
</dbReference>
<accession>A0AAN8PIL1</accession>
<feature type="repeat" description="ANK" evidence="3">
    <location>
        <begin position="9"/>
        <end position="41"/>
    </location>
</feature>
<evidence type="ECO:0000313" key="4">
    <source>
        <dbReference type="EMBL" id="KAK6172646.1"/>
    </source>
</evidence>
<protein>
    <submittedName>
        <fullName evidence="4">Uncharacterized protein</fullName>
    </submittedName>
</protein>
<dbReference type="Proteomes" id="UP001347796">
    <property type="component" value="Unassembled WGS sequence"/>
</dbReference>
<comment type="caution">
    <text evidence="4">The sequence shown here is derived from an EMBL/GenBank/DDBJ whole genome shotgun (WGS) entry which is preliminary data.</text>
</comment>
<feature type="repeat" description="ANK" evidence="3">
    <location>
        <begin position="42"/>
        <end position="74"/>
    </location>
</feature>
<evidence type="ECO:0000256" key="2">
    <source>
        <dbReference type="ARBA" id="ARBA00023043"/>
    </source>
</evidence>
<proteinExistence type="predicted"/>
<evidence type="ECO:0000313" key="5">
    <source>
        <dbReference type="Proteomes" id="UP001347796"/>
    </source>
</evidence>
<dbReference type="PROSITE" id="PS50088">
    <property type="entry name" value="ANK_REPEAT"/>
    <property type="match status" value="2"/>
</dbReference>
<evidence type="ECO:0000256" key="3">
    <source>
        <dbReference type="PROSITE-ProRule" id="PRU00023"/>
    </source>
</evidence>
<dbReference type="Pfam" id="PF12796">
    <property type="entry name" value="Ank_2"/>
    <property type="match status" value="1"/>
</dbReference>
<sequence>MEIDELDNDNNLPLHKAVEQGDVTLVKALLQQGSKTDVLNNQFESPLHIAVKTGNADIIQLLVQHGCDVNICEDFGHATPVHFAVNAINDSELFHKILLILLKGGCMLNWRAYSTLESPFYRAVDLQKSRIAAILLKYGSDPSLGSPFDLTALHKLCQQSNFYLINLVLHCKTNWKRETWLSDDLYSAYILGKHSFRATTK</sequence>
<dbReference type="Gene3D" id="1.25.40.20">
    <property type="entry name" value="Ankyrin repeat-containing domain"/>
    <property type="match status" value="1"/>
</dbReference>
<keyword evidence="5" id="KW-1185">Reference proteome</keyword>
<organism evidence="4 5">
    <name type="scientific">Patella caerulea</name>
    <name type="common">Rayed Mediterranean limpet</name>
    <dbReference type="NCBI Taxonomy" id="87958"/>
    <lineage>
        <taxon>Eukaryota</taxon>
        <taxon>Metazoa</taxon>
        <taxon>Spiralia</taxon>
        <taxon>Lophotrochozoa</taxon>
        <taxon>Mollusca</taxon>
        <taxon>Gastropoda</taxon>
        <taxon>Patellogastropoda</taxon>
        <taxon>Patelloidea</taxon>
        <taxon>Patellidae</taxon>
        <taxon>Patella</taxon>
    </lineage>
</organism>
<dbReference type="AlphaFoldDB" id="A0AAN8PIL1"/>
<name>A0AAN8PIL1_PATCE</name>
<reference evidence="4 5" key="1">
    <citation type="submission" date="2024-01" db="EMBL/GenBank/DDBJ databases">
        <title>The genome of the rayed Mediterranean limpet Patella caerulea (Linnaeus, 1758).</title>
        <authorList>
            <person name="Anh-Thu Weber A."/>
            <person name="Halstead-Nussloch G."/>
        </authorList>
    </citation>
    <scope>NUCLEOTIDE SEQUENCE [LARGE SCALE GENOMIC DNA]</scope>
    <source>
        <strain evidence="4">AATW-2023a</strain>
        <tissue evidence="4">Whole specimen</tissue>
    </source>
</reference>
<keyword evidence="1" id="KW-0677">Repeat</keyword>
<keyword evidence="2 3" id="KW-0040">ANK repeat</keyword>
<dbReference type="InterPro" id="IPR036770">
    <property type="entry name" value="Ankyrin_rpt-contain_sf"/>
</dbReference>
<dbReference type="PROSITE" id="PS50297">
    <property type="entry name" value="ANK_REP_REGION"/>
    <property type="match status" value="2"/>
</dbReference>
<dbReference type="InterPro" id="IPR002110">
    <property type="entry name" value="Ankyrin_rpt"/>
</dbReference>
<dbReference type="PANTHER" id="PTHR24198">
    <property type="entry name" value="ANKYRIN REPEAT AND PROTEIN KINASE DOMAIN-CONTAINING PROTEIN"/>
    <property type="match status" value="1"/>
</dbReference>
<dbReference type="SMART" id="SM00248">
    <property type="entry name" value="ANK"/>
    <property type="match status" value="5"/>
</dbReference>
<dbReference type="SUPFAM" id="SSF48403">
    <property type="entry name" value="Ankyrin repeat"/>
    <property type="match status" value="1"/>
</dbReference>